<dbReference type="AlphaFoldDB" id="A0A8E1WDI3"/>
<evidence type="ECO:0000259" key="1">
    <source>
        <dbReference type="PROSITE" id="PS50943"/>
    </source>
</evidence>
<sequence>MSGIVARLTAAEYNPVMEGRHIKAARAMLGLSQTDLCKLAGVSRATLNDLENDTGDPRRSSALAVEAALREKGVNFSDDGDSIGVTIPKSTNRT</sequence>
<name>A0A8E1WDI3_9HYPH</name>
<dbReference type="InterPro" id="IPR001387">
    <property type="entry name" value="Cro/C1-type_HTH"/>
</dbReference>
<reference evidence="2 3" key="1">
    <citation type="submission" date="2020-08" db="EMBL/GenBank/DDBJ databases">
        <title>Genomic Encyclopedia of Type Strains, Phase IV (KMG-IV): sequencing the most valuable type-strain genomes for metagenomic binning, comparative biology and taxonomic classification.</title>
        <authorList>
            <person name="Goeker M."/>
        </authorList>
    </citation>
    <scope>NUCLEOTIDE SEQUENCE [LARGE SCALE GENOMIC DNA]</scope>
    <source>
        <strain evidence="2 3">DSM 17454</strain>
    </source>
</reference>
<dbReference type="Gene3D" id="1.10.260.40">
    <property type="entry name" value="lambda repressor-like DNA-binding domains"/>
    <property type="match status" value="1"/>
</dbReference>
<dbReference type="SMART" id="SM00530">
    <property type="entry name" value="HTH_XRE"/>
    <property type="match status" value="1"/>
</dbReference>
<dbReference type="Proteomes" id="UP000532373">
    <property type="component" value="Unassembled WGS sequence"/>
</dbReference>
<gene>
    <name evidence="2" type="ORF">HNQ96_001439</name>
</gene>
<dbReference type="SUPFAM" id="SSF47413">
    <property type="entry name" value="lambda repressor-like DNA-binding domains"/>
    <property type="match status" value="1"/>
</dbReference>
<dbReference type="GO" id="GO:0003677">
    <property type="term" value="F:DNA binding"/>
    <property type="evidence" value="ECO:0007669"/>
    <property type="project" value="UniProtKB-KW"/>
</dbReference>
<dbReference type="InterPro" id="IPR010982">
    <property type="entry name" value="Lambda_DNA-bd_dom_sf"/>
</dbReference>
<protein>
    <submittedName>
        <fullName evidence="2">DNA-binding XRE family transcriptional regulator</fullName>
    </submittedName>
</protein>
<dbReference type="Pfam" id="PF01381">
    <property type="entry name" value="HTH_3"/>
    <property type="match status" value="1"/>
</dbReference>
<dbReference type="CDD" id="cd00093">
    <property type="entry name" value="HTH_XRE"/>
    <property type="match status" value="1"/>
</dbReference>
<organism evidence="2 3">
    <name type="scientific">Aminobacter carboxidus</name>
    <dbReference type="NCBI Taxonomy" id="376165"/>
    <lineage>
        <taxon>Bacteria</taxon>
        <taxon>Pseudomonadati</taxon>
        <taxon>Pseudomonadota</taxon>
        <taxon>Alphaproteobacteria</taxon>
        <taxon>Hyphomicrobiales</taxon>
        <taxon>Phyllobacteriaceae</taxon>
        <taxon>Aminobacter</taxon>
    </lineage>
</organism>
<dbReference type="EMBL" id="JACHGI010000002">
    <property type="protein sequence ID" value="MBB6465581.1"/>
    <property type="molecule type" value="Genomic_DNA"/>
</dbReference>
<dbReference type="RefSeq" id="WP_184768091.1">
    <property type="nucleotide sequence ID" value="NZ_JACHGI010000002.1"/>
</dbReference>
<evidence type="ECO:0000313" key="2">
    <source>
        <dbReference type="EMBL" id="MBB6465581.1"/>
    </source>
</evidence>
<keyword evidence="2" id="KW-0238">DNA-binding</keyword>
<proteinExistence type="predicted"/>
<evidence type="ECO:0000313" key="3">
    <source>
        <dbReference type="Proteomes" id="UP000532373"/>
    </source>
</evidence>
<comment type="caution">
    <text evidence="2">The sequence shown here is derived from an EMBL/GenBank/DDBJ whole genome shotgun (WGS) entry which is preliminary data.</text>
</comment>
<feature type="domain" description="HTH cro/C1-type" evidence="1">
    <location>
        <begin position="22"/>
        <end position="76"/>
    </location>
</feature>
<accession>A0A8E1WDI3</accession>
<dbReference type="PROSITE" id="PS50943">
    <property type="entry name" value="HTH_CROC1"/>
    <property type="match status" value="1"/>
</dbReference>